<dbReference type="InterPro" id="IPR058869">
    <property type="entry name" value="YqzN_YkzM"/>
</dbReference>
<proteinExistence type="predicted"/>
<name>A0ABY4RPI8_9BACL</name>
<feature type="domain" description="YqzN/YkzM" evidence="1">
    <location>
        <begin position="16"/>
        <end position="66"/>
    </location>
</feature>
<evidence type="ECO:0000313" key="2">
    <source>
        <dbReference type="EMBL" id="UQZ83324.1"/>
    </source>
</evidence>
<organism evidence="2 3">
    <name type="scientific">Paenibacillus konkukensis</name>
    <dbReference type="NCBI Taxonomy" id="2020716"/>
    <lineage>
        <taxon>Bacteria</taxon>
        <taxon>Bacillati</taxon>
        <taxon>Bacillota</taxon>
        <taxon>Bacilli</taxon>
        <taxon>Bacillales</taxon>
        <taxon>Paenibacillaceae</taxon>
        <taxon>Paenibacillus</taxon>
    </lineage>
</organism>
<gene>
    <name evidence="2" type="ORF">SK3146_02511</name>
</gene>
<dbReference type="Proteomes" id="UP001057134">
    <property type="component" value="Chromosome"/>
</dbReference>
<reference evidence="2" key="2">
    <citation type="journal article" date="2021" name="J Anim Sci Technol">
        <title>Complete genome sequence of Paenibacillus konkukensis sp. nov. SK3146 as a potential probiotic strain.</title>
        <authorList>
            <person name="Jung H.I."/>
            <person name="Park S."/>
            <person name="Niu K.M."/>
            <person name="Lee S.W."/>
            <person name="Kothari D."/>
            <person name="Yi K.J."/>
            <person name="Kim S.K."/>
        </authorList>
    </citation>
    <scope>NUCLEOTIDE SEQUENCE</scope>
    <source>
        <strain evidence="2">SK3146</strain>
    </source>
</reference>
<evidence type="ECO:0000313" key="3">
    <source>
        <dbReference type="Proteomes" id="UP001057134"/>
    </source>
</evidence>
<evidence type="ECO:0000259" key="1">
    <source>
        <dbReference type="Pfam" id="PF26160"/>
    </source>
</evidence>
<protein>
    <recommendedName>
        <fullName evidence="1">YqzN/YkzM domain-containing protein</fullName>
    </recommendedName>
</protein>
<accession>A0ABY4RPI8</accession>
<keyword evidence="3" id="KW-1185">Reference proteome</keyword>
<dbReference type="Pfam" id="PF26160">
    <property type="entry name" value="YqzN_YkzM"/>
    <property type="match status" value="1"/>
</dbReference>
<sequence>MAEAKEVKTTKKAKPEATYSKQEIMAAAAGFGVSPDVMAGALRRVDKDTLTRAEVERAIQDFKKRQV</sequence>
<reference evidence="2" key="1">
    <citation type="submission" date="2018-02" db="EMBL/GenBank/DDBJ databases">
        <authorList>
            <person name="Kim S.-K."/>
            <person name="Jung H.-I."/>
            <person name="Lee S.-W."/>
        </authorList>
    </citation>
    <scope>NUCLEOTIDE SEQUENCE</scope>
    <source>
        <strain evidence="2">SK3146</strain>
    </source>
</reference>
<dbReference type="EMBL" id="CP027059">
    <property type="protein sequence ID" value="UQZ83324.1"/>
    <property type="molecule type" value="Genomic_DNA"/>
</dbReference>
<dbReference type="RefSeq" id="WP_111157037.1">
    <property type="nucleotide sequence ID" value="NZ_CP027059.1"/>
</dbReference>